<feature type="region of interest" description="Disordered" evidence="5">
    <location>
        <begin position="161"/>
        <end position="195"/>
    </location>
</feature>
<gene>
    <name evidence="6" type="ORF">HPG69_017907</name>
</gene>
<keyword evidence="7" id="KW-1185">Reference proteome</keyword>
<dbReference type="InterPro" id="IPR008775">
    <property type="entry name" value="Phytyl_CoA_dOase-like"/>
</dbReference>
<name>A0A7J7EM65_DICBM</name>
<sequence length="195" mass="22386">QRSRILGIERLLTAGSVSGKKTSHHPLHQDLHYFPFRPSNHIVCAWTAMEHVEQNYGCLAVLPGTHKGSLKPHSYPQWELISCHFASASCHYMDVMGTSQEIFEKEVARLADKFFRDENEVNLKGVGQKLQLTEYVAFVRHFKHWTKGEGQDFQRYANVKSEHFHESPHTTGQPEDMKMKHTVSVPPHSGERRAN</sequence>
<evidence type="ECO:0000256" key="1">
    <source>
        <dbReference type="ARBA" id="ARBA00005830"/>
    </source>
</evidence>
<evidence type="ECO:0000256" key="4">
    <source>
        <dbReference type="ARBA" id="ARBA00034924"/>
    </source>
</evidence>
<evidence type="ECO:0000313" key="6">
    <source>
        <dbReference type="EMBL" id="KAF5916783.1"/>
    </source>
</evidence>
<dbReference type="SUPFAM" id="SSF51197">
    <property type="entry name" value="Clavaminate synthase-like"/>
    <property type="match status" value="1"/>
</dbReference>
<dbReference type="GO" id="GO:0048244">
    <property type="term" value="F:phytanoyl-CoA dioxygenase activity"/>
    <property type="evidence" value="ECO:0007669"/>
    <property type="project" value="UniProtKB-EC"/>
</dbReference>
<evidence type="ECO:0000313" key="7">
    <source>
        <dbReference type="Proteomes" id="UP000551758"/>
    </source>
</evidence>
<dbReference type="GO" id="GO:0001561">
    <property type="term" value="P:fatty acid alpha-oxidation"/>
    <property type="evidence" value="ECO:0007669"/>
    <property type="project" value="InterPro"/>
</dbReference>
<dbReference type="Gene3D" id="2.60.120.620">
    <property type="entry name" value="q2cbj1_9rhob like domain"/>
    <property type="match status" value="2"/>
</dbReference>
<evidence type="ECO:0000256" key="5">
    <source>
        <dbReference type="SAM" id="MobiDB-lite"/>
    </source>
</evidence>
<accession>A0A7J7EM65</accession>
<evidence type="ECO:0000256" key="3">
    <source>
        <dbReference type="ARBA" id="ARBA00034921"/>
    </source>
</evidence>
<evidence type="ECO:0000256" key="2">
    <source>
        <dbReference type="ARBA" id="ARBA00034809"/>
    </source>
</evidence>
<comment type="similarity">
    <text evidence="1">Belongs to the PhyH family.</text>
</comment>
<organism evidence="6 7">
    <name type="scientific">Diceros bicornis minor</name>
    <name type="common">South-central black rhinoceros</name>
    <dbReference type="NCBI Taxonomy" id="77932"/>
    <lineage>
        <taxon>Eukaryota</taxon>
        <taxon>Metazoa</taxon>
        <taxon>Chordata</taxon>
        <taxon>Craniata</taxon>
        <taxon>Vertebrata</taxon>
        <taxon>Euteleostomi</taxon>
        <taxon>Mammalia</taxon>
        <taxon>Eutheria</taxon>
        <taxon>Laurasiatheria</taxon>
        <taxon>Perissodactyla</taxon>
        <taxon>Rhinocerotidae</taxon>
        <taxon>Diceros</taxon>
    </lineage>
</organism>
<dbReference type="PANTHER" id="PTHR21308:SF1">
    <property type="entry name" value="PHYTANOYL-COA DIOXYGENASE, PEROXISOMAL"/>
    <property type="match status" value="1"/>
</dbReference>
<comment type="caution">
    <text evidence="6">The sequence shown here is derived from an EMBL/GenBank/DDBJ whole genome shotgun (WGS) entry which is preliminary data.</text>
</comment>
<feature type="non-terminal residue" evidence="6">
    <location>
        <position position="195"/>
    </location>
</feature>
<dbReference type="EMBL" id="JACDTQ010002680">
    <property type="protein sequence ID" value="KAF5916783.1"/>
    <property type="molecule type" value="Genomic_DNA"/>
</dbReference>
<dbReference type="AlphaFoldDB" id="A0A7J7EM65"/>
<reference evidence="6 7" key="1">
    <citation type="journal article" date="2020" name="Mol. Biol. Evol.">
        <title>Interspecific Gene Flow and the Evolution of Specialization in Black and White Rhinoceros.</title>
        <authorList>
            <person name="Moodley Y."/>
            <person name="Westbury M.V."/>
            <person name="Russo I.M."/>
            <person name="Gopalakrishnan S."/>
            <person name="Rakotoarivelo A."/>
            <person name="Olsen R.A."/>
            <person name="Prost S."/>
            <person name="Tunstall T."/>
            <person name="Ryder O.A."/>
            <person name="Dalen L."/>
            <person name="Bruford M.W."/>
        </authorList>
    </citation>
    <scope>NUCLEOTIDE SEQUENCE [LARGE SCALE GENOMIC DNA]</scope>
    <source>
        <strain evidence="6">SBR-YM</strain>
        <tissue evidence="6">Skin</tissue>
    </source>
</reference>
<dbReference type="PANTHER" id="PTHR21308">
    <property type="entry name" value="PHYTANOYL-COA ALPHA-HYDROXYLASE"/>
    <property type="match status" value="1"/>
</dbReference>
<dbReference type="Proteomes" id="UP000551758">
    <property type="component" value="Unassembled WGS sequence"/>
</dbReference>
<dbReference type="Pfam" id="PF05721">
    <property type="entry name" value="PhyH"/>
    <property type="match status" value="1"/>
</dbReference>
<dbReference type="InterPro" id="IPR047128">
    <property type="entry name" value="PhyH"/>
</dbReference>
<dbReference type="EC" id="1.14.11.18" evidence="2"/>
<proteinExistence type="inferred from homology"/>
<protein>
    <recommendedName>
        <fullName evidence="2">phytanoyl-CoA dioxygenase</fullName>
        <ecNumber evidence="2">1.14.11.18</ecNumber>
    </recommendedName>
    <alternativeName>
        <fullName evidence="3">Phytanic acid oxidase</fullName>
    </alternativeName>
    <alternativeName>
        <fullName evidence="4">Phytanoyl-CoA alpha-hydroxylase</fullName>
    </alternativeName>
</protein>